<evidence type="ECO:0000313" key="1">
    <source>
        <dbReference type="EMBL" id="KAK9770613.1"/>
    </source>
</evidence>
<protein>
    <submittedName>
        <fullName evidence="1">Phospholipid/glycerol acyltransferase domain-containing protein</fullName>
    </submittedName>
</protein>
<sequence>MAVYSESATVIANHITWVDSDMIQALALQAGMLGRCRWFAKIQLHVVPSLGWALGNGNAYGLISFSEATRYTPQKYEETRIWCKREWAPLAKAPSVSSYEGIHHHGSTLEKAPQVKAIYDLTIAYQHRDEFHKAPDTWETLKLSNLGNGYGYKSQIHAR</sequence>
<comment type="caution">
    <text evidence="1">The sequence shown here is derived from an EMBL/GenBank/DDBJ whole genome shotgun (WGS) entry which is preliminary data.</text>
</comment>
<dbReference type="PANTHER" id="PTHR10983">
    <property type="entry name" value="1-ACYLGLYCEROL-3-PHOSPHATE ACYLTRANSFERASE-RELATED"/>
    <property type="match status" value="1"/>
</dbReference>
<dbReference type="GO" id="GO:0016746">
    <property type="term" value="F:acyltransferase activity"/>
    <property type="evidence" value="ECO:0007669"/>
    <property type="project" value="UniProtKB-KW"/>
</dbReference>
<dbReference type="EMBL" id="JARVKM010000089">
    <property type="protein sequence ID" value="KAK9770613.1"/>
    <property type="molecule type" value="Genomic_DNA"/>
</dbReference>
<organism evidence="1 2">
    <name type="scientific">Seiridium cardinale</name>
    <dbReference type="NCBI Taxonomy" id="138064"/>
    <lineage>
        <taxon>Eukaryota</taxon>
        <taxon>Fungi</taxon>
        <taxon>Dikarya</taxon>
        <taxon>Ascomycota</taxon>
        <taxon>Pezizomycotina</taxon>
        <taxon>Sordariomycetes</taxon>
        <taxon>Xylariomycetidae</taxon>
        <taxon>Amphisphaeriales</taxon>
        <taxon>Sporocadaceae</taxon>
        <taxon>Seiridium</taxon>
    </lineage>
</organism>
<keyword evidence="1" id="KW-0808">Transferase</keyword>
<reference evidence="1 2" key="1">
    <citation type="submission" date="2024-02" db="EMBL/GenBank/DDBJ databases">
        <title>First draft genome assembly of two strains of Seiridium cardinale.</title>
        <authorList>
            <person name="Emiliani G."/>
            <person name="Scali E."/>
        </authorList>
    </citation>
    <scope>NUCLEOTIDE SEQUENCE [LARGE SCALE GENOMIC DNA]</scope>
    <source>
        <strain evidence="1 2">BM-138-000479</strain>
    </source>
</reference>
<accession>A0ABR2X9Z6</accession>
<gene>
    <name evidence="1" type="ORF">SCAR479_12689</name>
</gene>
<keyword evidence="2" id="KW-1185">Reference proteome</keyword>
<dbReference type="PANTHER" id="PTHR10983:SF24">
    <property type="entry name" value="1-ACYLGLYCEROL-3-PHOSPHATE O-ACYLTRANSFERASE 3, ISOFORM E-RELATED"/>
    <property type="match status" value="1"/>
</dbReference>
<name>A0ABR2X9Z6_9PEZI</name>
<proteinExistence type="predicted"/>
<dbReference type="SUPFAM" id="SSF69593">
    <property type="entry name" value="Glycerol-3-phosphate (1)-acyltransferase"/>
    <property type="match status" value="1"/>
</dbReference>
<evidence type="ECO:0000313" key="2">
    <source>
        <dbReference type="Proteomes" id="UP001465668"/>
    </source>
</evidence>
<dbReference type="Proteomes" id="UP001465668">
    <property type="component" value="Unassembled WGS sequence"/>
</dbReference>
<keyword evidence="1" id="KW-0012">Acyltransferase</keyword>